<dbReference type="InterPro" id="IPR057268">
    <property type="entry name" value="Ribosomal_L18"/>
</dbReference>
<dbReference type="InterPro" id="IPR001424">
    <property type="entry name" value="SOD_Cu_Zn_dom"/>
</dbReference>
<dbReference type="Gramene" id="A06p05980.2_BraZ1">
    <property type="protein sequence ID" value="A06p05980.2_BraZ1.CDS"/>
    <property type="gene ID" value="A06g05980.2_BraZ1"/>
</dbReference>
<evidence type="ECO:0000256" key="12">
    <source>
        <dbReference type="ARBA" id="ARBA00023008"/>
    </source>
</evidence>
<dbReference type="PANTHER" id="PTHR10003">
    <property type="entry name" value="SUPEROXIDE DISMUTASE CU-ZN -RELATED"/>
    <property type="match status" value="1"/>
</dbReference>
<dbReference type="GO" id="GO:0009507">
    <property type="term" value="C:chloroplast"/>
    <property type="evidence" value="ECO:0007669"/>
    <property type="project" value="UniProtKB-ARBA"/>
</dbReference>
<dbReference type="EMBL" id="LS974622">
    <property type="protein sequence ID" value="CAG7868358.1"/>
    <property type="molecule type" value="Genomic_DNA"/>
</dbReference>
<comment type="similarity">
    <text evidence="4">Belongs to the Cu-Zn superoxide dismutase family.</text>
</comment>
<keyword evidence="12" id="KW-0186">Copper</keyword>
<organism evidence="17 18">
    <name type="scientific">Brassica campestris</name>
    <name type="common">Field mustard</name>
    <dbReference type="NCBI Taxonomy" id="3711"/>
    <lineage>
        <taxon>Eukaryota</taxon>
        <taxon>Viridiplantae</taxon>
        <taxon>Streptophyta</taxon>
        <taxon>Embryophyta</taxon>
        <taxon>Tracheophyta</taxon>
        <taxon>Spermatophyta</taxon>
        <taxon>Magnoliopsida</taxon>
        <taxon>eudicotyledons</taxon>
        <taxon>Gunneridae</taxon>
        <taxon>Pentapetalae</taxon>
        <taxon>rosids</taxon>
        <taxon>malvids</taxon>
        <taxon>Brassicales</taxon>
        <taxon>Brassicaceae</taxon>
        <taxon>Brassiceae</taxon>
        <taxon>Brassica</taxon>
    </lineage>
</organism>
<evidence type="ECO:0000256" key="10">
    <source>
        <dbReference type="ARBA" id="ARBA00022980"/>
    </source>
</evidence>
<comment type="similarity">
    <text evidence="3">Belongs to the universal ribosomal protein uL18 family.</text>
</comment>
<keyword evidence="11" id="KW-0560">Oxidoreductase</keyword>
<dbReference type="CDD" id="cd00432">
    <property type="entry name" value="Ribosomal_L18_L5e"/>
    <property type="match status" value="1"/>
</dbReference>
<evidence type="ECO:0000256" key="9">
    <source>
        <dbReference type="ARBA" id="ARBA00022862"/>
    </source>
</evidence>
<proteinExistence type="inferred from homology"/>
<dbReference type="InterPro" id="IPR024134">
    <property type="entry name" value="SOD_Cu/Zn_/chaperone"/>
</dbReference>
<keyword evidence="9" id="KW-0049">Antioxidant</keyword>
<comment type="cofactor">
    <cofactor evidence="2">
        <name>Zn(2+)</name>
        <dbReference type="ChEBI" id="CHEBI:29105"/>
    </cofactor>
</comment>
<protein>
    <recommendedName>
        <fullName evidence="6">superoxide dismutase</fullName>
        <ecNumber evidence="6">1.15.1.1</ecNumber>
    </recommendedName>
</protein>
<dbReference type="InterPro" id="IPR036423">
    <property type="entry name" value="SOD-like_Cu/Zn_dom_sf"/>
</dbReference>
<dbReference type="CDD" id="cd00305">
    <property type="entry name" value="Cu-Zn_Superoxide_Dismutase"/>
    <property type="match status" value="1"/>
</dbReference>
<evidence type="ECO:0000256" key="8">
    <source>
        <dbReference type="ARBA" id="ARBA00022833"/>
    </source>
</evidence>
<evidence type="ECO:0000256" key="3">
    <source>
        <dbReference type="ARBA" id="ARBA00007116"/>
    </source>
</evidence>
<dbReference type="GO" id="GO:0005840">
    <property type="term" value="C:ribosome"/>
    <property type="evidence" value="ECO:0007669"/>
    <property type="project" value="UniProtKB-KW"/>
</dbReference>
<dbReference type="PROSITE" id="PS00087">
    <property type="entry name" value="SOD_CU_ZN_1"/>
    <property type="match status" value="1"/>
</dbReference>
<dbReference type="SUPFAM" id="SSF53137">
    <property type="entry name" value="Translational machinery components"/>
    <property type="match status" value="1"/>
</dbReference>
<dbReference type="InterPro" id="IPR005484">
    <property type="entry name" value="Ribosomal_uL18_bac/plant/anim"/>
</dbReference>
<dbReference type="Pfam" id="PF00080">
    <property type="entry name" value="Sod_Cu"/>
    <property type="match status" value="1"/>
</dbReference>
<accession>A0A8D9D7S1</accession>
<dbReference type="GO" id="GO:0006412">
    <property type="term" value="P:translation"/>
    <property type="evidence" value="ECO:0007669"/>
    <property type="project" value="InterPro"/>
</dbReference>
<keyword evidence="14" id="KW-0687">Ribonucleoprotein</keyword>
<name>A0A8D9D7S1_BRACM</name>
<evidence type="ECO:0000313" key="18">
    <source>
        <dbReference type="Proteomes" id="UP000694005"/>
    </source>
</evidence>
<keyword evidence="7" id="KW-0479">Metal-binding</keyword>
<feature type="domain" description="Superoxide dismutase copper/zinc binding" evidence="16">
    <location>
        <begin position="14"/>
        <end position="127"/>
    </location>
</feature>
<sequence length="383" mass="41710">MGKGVAVLNSGEGVKGTIFFTQEGDGVTTVTGTVSGLKPGLHGFHVHALGDTTNGCMSTGPHFNPDGKQHGAPEDANRHAGDLGNIIVGDDGTATFTITDCQIPLSGPNSIVGRAVVVHADPDDLGKGNDFWLFKIILFLLTSLSYIVSLRFSPLFLPSLSVSSAKSNRRALAIELQVAGYFPIRDFFSTISGIMMLKQVVGKYSIGKAIYGSNRAKIKPFLFQTNCGFHNGQTVLAPRSFFGVEDYVDDDTSRPYTYQKEKKSKNPDKHVSFKQRTVAYMEPFTLDVFISKRFVSASITHRVTCKQVAVAGTNSKDVKAVLRSRCDIPACMSIGRILSERAKEADVYTASYTPRDQDKFEGKIRAVVQSLIDNGIDVKIYMD</sequence>
<evidence type="ECO:0000256" key="5">
    <source>
        <dbReference type="ARBA" id="ARBA00011881"/>
    </source>
</evidence>
<keyword evidence="10" id="KW-0689">Ribosomal protein</keyword>
<gene>
    <name evidence="17" type="ORF">BRAPAZ1V2_A06P05980.2</name>
</gene>
<dbReference type="Pfam" id="PF00861">
    <property type="entry name" value="Ribosomal_L18p"/>
    <property type="match status" value="1"/>
</dbReference>
<evidence type="ECO:0000256" key="11">
    <source>
        <dbReference type="ARBA" id="ARBA00023002"/>
    </source>
</evidence>
<dbReference type="SUPFAM" id="SSF49329">
    <property type="entry name" value="Cu,Zn superoxide dismutase-like"/>
    <property type="match status" value="1"/>
</dbReference>
<dbReference type="PRINTS" id="PR00068">
    <property type="entry name" value="CUZNDISMTASE"/>
</dbReference>
<dbReference type="InterPro" id="IPR018152">
    <property type="entry name" value="SOD_Cu/Zn_BS"/>
</dbReference>
<evidence type="ECO:0000313" key="17">
    <source>
        <dbReference type="EMBL" id="CAG7868358.1"/>
    </source>
</evidence>
<evidence type="ECO:0000256" key="2">
    <source>
        <dbReference type="ARBA" id="ARBA00001947"/>
    </source>
</evidence>
<keyword evidence="8" id="KW-0862">Zinc</keyword>
<evidence type="ECO:0000256" key="7">
    <source>
        <dbReference type="ARBA" id="ARBA00022723"/>
    </source>
</evidence>
<reference evidence="17 18" key="1">
    <citation type="submission" date="2021-07" db="EMBL/GenBank/DDBJ databases">
        <authorList>
            <consortium name="Genoscope - CEA"/>
            <person name="William W."/>
        </authorList>
    </citation>
    <scope>NUCLEOTIDE SEQUENCE [LARGE SCALE GENOMIC DNA]</scope>
</reference>
<dbReference type="GO" id="GO:0003735">
    <property type="term" value="F:structural constituent of ribosome"/>
    <property type="evidence" value="ECO:0007669"/>
    <property type="project" value="InterPro"/>
</dbReference>
<keyword evidence="13" id="KW-1015">Disulfide bond</keyword>
<dbReference type="GO" id="GO:1990904">
    <property type="term" value="C:ribonucleoprotein complex"/>
    <property type="evidence" value="ECO:0007669"/>
    <property type="project" value="UniProtKB-KW"/>
</dbReference>
<dbReference type="EC" id="1.15.1.1" evidence="6"/>
<dbReference type="FunFam" id="3.30.420.100:FF:000004">
    <property type="entry name" value="50S ribosomal protein L18"/>
    <property type="match status" value="1"/>
</dbReference>
<evidence type="ECO:0000256" key="15">
    <source>
        <dbReference type="ARBA" id="ARBA00049204"/>
    </source>
</evidence>
<comment type="catalytic activity">
    <reaction evidence="15">
        <text>2 superoxide + 2 H(+) = H2O2 + O2</text>
        <dbReference type="Rhea" id="RHEA:20696"/>
        <dbReference type="ChEBI" id="CHEBI:15378"/>
        <dbReference type="ChEBI" id="CHEBI:15379"/>
        <dbReference type="ChEBI" id="CHEBI:16240"/>
        <dbReference type="ChEBI" id="CHEBI:18421"/>
        <dbReference type="EC" id="1.15.1.1"/>
    </reaction>
</comment>
<dbReference type="Gene3D" id="3.30.420.100">
    <property type="match status" value="1"/>
</dbReference>
<evidence type="ECO:0000256" key="6">
    <source>
        <dbReference type="ARBA" id="ARBA00012682"/>
    </source>
</evidence>
<evidence type="ECO:0000256" key="4">
    <source>
        <dbReference type="ARBA" id="ARBA00010457"/>
    </source>
</evidence>
<comment type="subunit">
    <text evidence="5">Homotetramer.</text>
</comment>
<dbReference type="FunFam" id="2.60.40.200:FF:000003">
    <property type="entry name" value="Superoxide dismutase [Cu-Zn], chloroplastic"/>
    <property type="match status" value="1"/>
</dbReference>
<dbReference type="AlphaFoldDB" id="A0A8D9D7S1"/>
<evidence type="ECO:0000256" key="1">
    <source>
        <dbReference type="ARBA" id="ARBA00001935"/>
    </source>
</evidence>
<evidence type="ECO:0000256" key="13">
    <source>
        <dbReference type="ARBA" id="ARBA00023157"/>
    </source>
</evidence>
<dbReference type="GO" id="GO:0004784">
    <property type="term" value="F:superoxide dismutase activity"/>
    <property type="evidence" value="ECO:0007669"/>
    <property type="project" value="UniProtKB-EC"/>
</dbReference>
<dbReference type="GO" id="GO:0005507">
    <property type="term" value="F:copper ion binding"/>
    <property type="evidence" value="ECO:0007669"/>
    <property type="project" value="InterPro"/>
</dbReference>
<comment type="cofactor">
    <cofactor evidence="1">
        <name>Cu cation</name>
        <dbReference type="ChEBI" id="CHEBI:23378"/>
    </cofactor>
</comment>
<dbReference type="Gene3D" id="2.60.40.200">
    <property type="entry name" value="Superoxide dismutase, copper/zinc binding domain"/>
    <property type="match status" value="1"/>
</dbReference>
<evidence type="ECO:0000259" key="16">
    <source>
        <dbReference type="Pfam" id="PF00080"/>
    </source>
</evidence>
<evidence type="ECO:0000256" key="14">
    <source>
        <dbReference type="ARBA" id="ARBA00023274"/>
    </source>
</evidence>
<dbReference type="Proteomes" id="UP000694005">
    <property type="component" value="Chromosome A06"/>
</dbReference>